<keyword evidence="5" id="KW-0862">Zinc</keyword>
<comment type="subcellular location">
    <subcellularLocation>
        <location evidence="1">Nucleus</location>
    </subcellularLocation>
</comment>
<evidence type="ECO:0000256" key="2">
    <source>
        <dbReference type="ARBA" id="ARBA00022723"/>
    </source>
</evidence>
<feature type="compositionally biased region" description="Basic residues" evidence="8">
    <location>
        <begin position="195"/>
        <end position="204"/>
    </location>
</feature>
<evidence type="ECO:0000256" key="4">
    <source>
        <dbReference type="ARBA" id="ARBA00022771"/>
    </source>
</evidence>
<accession>A0AAV6G9V3</accession>
<feature type="compositionally biased region" description="Basic residues" evidence="8">
    <location>
        <begin position="238"/>
        <end position="249"/>
    </location>
</feature>
<dbReference type="Proteomes" id="UP000823561">
    <property type="component" value="Chromosome 14"/>
</dbReference>
<evidence type="ECO:0000256" key="3">
    <source>
        <dbReference type="ARBA" id="ARBA00022737"/>
    </source>
</evidence>
<dbReference type="GO" id="GO:0005634">
    <property type="term" value="C:nucleus"/>
    <property type="evidence" value="ECO:0007669"/>
    <property type="project" value="UniProtKB-SubCell"/>
</dbReference>
<comment type="caution">
    <text evidence="10">The sequence shown here is derived from an EMBL/GenBank/DDBJ whole genome shotgun (WGS) entry which is preliminary data.</text>
</comment>
<feature type="domain" description="C2H2-type" evidence="9">
    <location>
        <begin position="363"/>
        <end position="391"/>
    </location>
</feature>
<feature type="region of interest" description="Disordered" evidence="8">
    <location>
        <begin position="186"/>
        <end position="282"/>
    </location>
</feature>
<keyword evidence="2" id="KW-0479">Metal-binding</keyword>
<evidence type="ECO:0000259" key="9">
    <source>
        <dbReference type="PROSITE" id="PS50157"/>
    </source>
</evidence>
<dbReference type="SUPFAM" id="SSF57667">
    <property type="entry name" value="beta-beta-alpha zinc fingers"/>
    <property type="match status" value="3"/>
</dbReference>
<evidence type="ECO:0000256" key="7">
    <source>
        <dbReference type="PROSITE-ProRule" id="PRU00042"/>
    </source>
</evidence>
<dbReference type="AlphaFoldDB" id="A0AAV6G9V3"/>
<dbReference type="PANTHER" id="PTHR24376:SF235">
    <property type="entry name" value="C2H2-TYPE DOMAIN-CONTAINING PROTEIN"/>
    <property type="match status" value="1"/>
</dbReference>
<gene>
    <name evidence="10" type="ORF">AALO_G00190820</name>
</gene>
<feature type="domain" description="C2H2-type" evidence="9">
    <location>
        <begin position="108"/>
        <end position="135"/>
    </location>
</feature>
<dbReference type="InterPro" id="IPR036236">
    <property type="entry name" value="Znf_C2H2_sf"/>
</dbReference>
<feature type="domain" description="C2H2-type" evidence="9">
    <location>
        <begin position="164"/>
        <end position="192"/>
    </location>
</feature>
<name>A0AAV6G9V3_9TELE</name>
<dbReference type="PROSITE" id="PS00028">
    <property type="entry name" value="ZINC_FINGER_C2H2_1"/>
    <property type="match status" value="6"/>
</dbReference>
<organism evidence="10 11">
    <name type="scientific">Alosa alosa</name>
    <name type="common">allis shad</name>
    <dbReference type="NCBI Taxonomy" id="278164"/>
    <lineage>
        <taxon>Eukaryota</taxon>
        <taxon>Metazoa</taxon>
        <taxon>Chordata</taxon>
        <taxon>Craniata</taxon>
        <taxon>Vertebrata</taxon>
        <taxon>Euteleostomi</taxon>
        <taxon>Actinopterygii</taxon>
        <taxon>Neopterygii</taxon>
        <taxon>Teleostei</taxon>
        <taxon>Clupei</taxon>
        <taxon>Clupeiformes</taxon>
        <taxon>Clupeoidei</taxon>
        <taxon>Clupeidae</taxon>
        <taxon>Alosa</taxon>
    </lineage>
</organism>
<evidence type="ECO:0000256" key="6">
    <source>
        <dbReference type="ARBA" id="ARBA00023242"/>
    </source>
</evidence>
<dbReference type="EMBL" id="JADWDJ010000014">
    <property type="protein sequence ID" value="KAG5270275.1"/>
    <property type="molecule type" value="Genomic_DNA"/>
</dbReference>
<protein>
    <recommendedName>
        <fullName evidence="9">C2H2-type domain-containing protein</fullName>
    </recommendedName>
</protein>
<evidence type="ECO:0000256" key="8">
    <source>
        <dbReference type="SAM" id="MobiDB-lite"/>
    </source>
</evidence>
<feature type="domain" description="C2H2-type" evidence="9">
    <location>
        <begin position="136"/>
        <end position="163"/>
    </location>
</feature>
<reference evidence="10" key="1">
    <citation type="submission" date="2020-10" db="EMBL/GenBank/DDBJ databases">
        <title>Chromosome-scale genome assembly of the Allis shad, Alosa alosa.</title>
        <authorList>
            <person name="Margot Z."/>
            <person name="Christophe K."/>
            <person name="Cabau C."/>
            <person name="Louis A."/>
            <person name="Berthelot C."/>
            <person name="Parey E."/>
            <person name="Roest Crollius H."/>
            <person name="Montfort J."/>
            <person name="Robinson-Rechavi M."/>
            <person name="Bucao C."/>
            <person name="Bouchez O."/>
            <person name="Gislard M."/>
            <person name="Lluch J."/>
            <person name="Milhes M."/>
            <person name="Lampietro C."/>
            <person name="Lopez Roques C."/>
            <person name="Donnadieu C."/>
            <person name="Braasch I."/>
            <person name="Desvignes T."/>
            <person name="Postlethwait J."/>
            <person name="Bobe J."/>
            <person name="Guiguen Y."/>
        </authorList>
    </citation>
    <scope>NUCLEOTIDE SEQUENCE</scope>
    <source>
        <strain evidence="10">M-15738</strain>
        <tissue evidence="10">Blood</tissue>
    </source>
</reference>
<dbReference type="GO" id="GO:0008270">
    <property type="term" value="F:zinc ion binding"/>
    <property type="evidence" value="ECO:0007669"/>
    <property type="project" value="UniProtKB-KW"/>
</dbReference>
<dbReference type="Pfam" id="PF00096">
    <property type="entry name" value="zf-C2H2"/>
    <property type="match status" value="2"/>
</dbReference>
<evidence type="ECO:0000256" key="1">
    <source>
        <dbReference type="ARBA" id="ARBA00004123"/>
    </source>
</evidence>
<evidence type="ECO:0000313" key="10">
    <source>
        <dbReference type="EMBL" id="KAG5270275.1"/>
    </source>
</evidence>
<proteinExistence type="predicted"/>
<keyword evidence="3" id="KW-0677">Repeat</keyword>
<dbReference type="Pfam" id="PF12874">
    <property type="entry name" value="zf-met"/>
    <property type="match status" value="1"/>
</dbReference>
<feature type="domain" description="C2H2-type" evidence="9">
    <location>
        <begin position="335"/>
        <end position="362"/>
    </location>
</feature>
<evidence type="ECO:0000313" key="11">
    <source>
        <dbReference type="Proteomes" id="UP000823561"/>
    </source>
</evidence>
<sequence>MQRETGQTSDIKIRAEMELEVMVDHSEVYPAQDTEFKIVEVFSMDNLQSGASNTVTEVVIEEESDSDTLVVDHDFGFGAPHAEYHADSELHSAGQPVKKRRRQPQQKLFCPICGKMCMSISGLKVHQKMHTRDSSLDCNICNMTFPSQAAQSAHMAMHNPEKTHQCPCCPLRFASDRALQGHFRVHHKGSEMMMPRKKQGKQRKPQLPTSPQRTPSPPSGHFSQLPPMEHFSQSPPRSVKRQSKKKHKTPSPAQLLLPELPEPQIVKAQKTESRKGKQGTGYRNREKIKLAKLNRKAFLQASPVQQASYLQQVIEESRKPVPAQKAGGPDRNGTYRCNICKKIFRELHFLEKHIVVHMAVRLHKCSMCSESFDSARALNAHESEVHDQGQYVCSICGKNLHKLGSLLNHQLLHEKKGAKTKARSKKSA</sequence>
<dbReference type="PANTHER" id="PTHR24376">
    <property type="entry name" value="ZINC FINGER PROTEIN"/>
    <property type="match status" value="1"/>
</dbReference>
<dbReference type="SMART" id="SM00355">
    <property type="entry name" value="ZnF_C2H2"/>
    <property type="match status" value="6"/>
</dbReference>
<dbReference type="PROSITE" id="PS50157">
    <property type="entry name" value="ZINC_FINGER_C2H2_2"/>
    <property type="match status" value="6"/>
</dbReference>
<feature type="domain" description="C2H2-type" evidence="9">
    <location>
        <begin position="391"/>
        <end position="418"/>
    </location>
</feature>
<keyword evidence="6" id="KW-0539">Nucleus</keyword>
<dbReference type="Pfam" id="PF13912">
    <property type="entry name" value="zf-C2H2_6"/>
    <property type="match status" value="1"/>
</dbReference>
<keyword evidence="11" id="KW-1185">Reference proteome</keyword>
<feature type="compositionally biased region" description="Low complexity" evidence="8">
    <location>
        <begin position="252"/>
        <end position="264"/>
    </location>
</feature>
<dbReference type="InterPro" id="IPR013087">
    <property type="entry name" value="Znf_C2H2_type"/>
</dbReference>
<dbReference type="Gene3D" id="3.30.160.60">
    <property type="entry name" value="Classic Zinc Finger"/>
    <property type="match status" value="3"/>
</dbReference>
<evidence type="ECO:0000256" key="5">
    <source>
        <dbReference type="ARBA" id="ARBA00022833"/>
    </source>
</evidence>
<keyword evidence="4 7" id="KW-0863">Zinc-finger</keyword>